<gene>
    <name evidence="2" type="ORF">TARUN_2099</name>
</gene>
<accession>A0A395NVL0</accession>
<sequence>MNSTTNSNTQIPPNGIGALSFTPLLAPNALFVTCFTILLLIQLVLTFRFWRFYGYAIGMLGGLLLELLGYVAKVQLSRSRTNKNAYIM</sequence>
<keyword evidence="1" id="KW-1133">Transmembrane helix</keyword>
<feature type="transmembrane region" description="Helical" evidence="1">
    <location>
        <begin position="24"/>
        <end position="45"/>
    </location>
</feature>
<feature type="transmembrane region" description="Helical" evidence="1">
    <location>
        <begin position="52"/>
        <end position="72"/>
    </location>
</feature>
<evidence type="ECO:0000256" key="1">
    <source>
        <dbReference type="SAM" id="Phobius"/>
    </source>
</evidence>
<keyword evidence="3" id="KW-1185">Reference proteome</keyword>
<evidence type="ECO:0000313" key="3">
    <source>
        <dbReference type="Proteomes" id="UP000266272"/>
    </source>
</evidence>
<keyword evidence="1" id="KW-0812">Transmembrane</keyword>
<dbReference type="STRING" id="490622.A0A395NVL0"/>
<evidence type="ECO:0000313" key="2">
    <source>
        <dbReference type="EMBL" id="RFU80136.1"/>
    </source>
</evidence>
<name>A0A395NVL0_TRIAR</name>
<organism evidence="2 3">
    <name type="scientific">Trichoderma arundinaceum</name>
    <dbReference type="NCBI Taxonomy" id="490622"/>
    <lineage>
        <taxon>Eukaryota</taxon>
        <taxon>Fungi</taxon>
        <taxon>Dikarya</taxon>
        <taxon>Ascomycota</taxon>
        <taxon>Pezizomycotina</taxon>
        <taxon>Sordariomycetes</taxon>
        <taxon>Hypocreomycetidae</taxon>
        <taxon>Hypocreales</taxon>
        <taxon>Hypocreaceae</taxon>
        <taxon>Trichoderma</taxon>
    </lineage>
</organism>
<keyword evidence="1" id="KW-0472">Membrane</keyword>
<comment type="caution">
    <text evidence="2">The sequence shown here is derived from an EMBL/GenBank/DDBJ whole genome shotgun (WGS) entry which is preliminary data.</text>
</comment>
<proteinExistence type="predicted"/>
<dbReference type="Proteomes" id="UP000266272">
    <property type="component" value="Unassembled WGS sequence"/>
</dbReference>
<dbReference type="EMBL" id="PXOA01000124">
    <property type="protein sequence ID" value="RFU80136.1"/>
    <property type="molecule type" value="Genomic_DNA"/>
</dbReference>
<dbReference type="OrthoDB" id="4521223at2759"/>
<protein>
    <submittedName>
        <fullName evidence="2">Uncharacterized protein</fullName>
    </submittedName>
</protein>
<dbReference type="AlphaFoldDB" id="A0A395NVL0"/>
<reference evidence="2 3" key="1">
    <citation type="journal article" date="2018" name="PLoS Pathog.">
        <title>Evolution of structural diversity of trichothecenes, a family of toxins produced by plant pathogenic and entomopathogenic fungi.</title>
        <authorList>
            <person name="Proctor R.H."/>
            <person name="McCormick S.P."/>
            <person name="Kim H.S."/>
            <person name="Cardoza R.E."/>
            <person name="Stanley A.M."/>
            <person name="Lindo L."/>
            <person name="Kelly A."/>
            <person name="Brown D.W."/>
            <person name="Lee T."/>
            <person name="Vaughan M.M."/>
            <person name="Alexander N.J."/>
            <person name="Busman M."/>
            <person name="Gutierrez S."/>
        </authorList>
    </citation>
    <scope>NUCLEOTIDE SEQUENCE [LARGE SCALE GENOMIC DNA]</scope>
    <source>
        <strain evidence="2 3">IBT 40837</strain>
    </source>
</reference>